<dbReference type="InterPro" id="IPR056789">
    <property type="entry name" value="LRR_R13L1-DRL21"/>
</dbReference>
<feature type="domain" description="R13L1/DRL21-like LRR repeat region" evidence="9">
    <location>
        <begin position="703"/>
        <end position="830"/>
    </location>
</feature>
<dbReference type="PROSITE" id="PS51897">
    <property type="entry name" value="ANNEXIN_2"/>
    <property type="match status" value="4"/>
</dbReference>
<dbReference type="PRINTS" id="PR00196">
    <property type="entry name" value="ANNEXIN"/>
</dbReference>
<dbReference type="InterPro" id="IPR018502">
    <property type="entry name" value="Annexin_repeat"/>
</dbReference>
<feature type="domain" description="NB-ARC" evidence="7">
    <location>
        <begin position="239"/>
        <end position="366"/>
    </location>
</feature>
<keyword evidence="5" id="KW-0111">Calcium/phospholipid-binding</keyword>
<dbReference type="InterPro" id="IPR002182">
    <property type="entry name" value="NB-ARC"/>
</dbReference>
<dbReference type="InterPro" id="IPR018252">
    <property type="entry name" value="Annexin_repeat_CS"/>
</dbReference>
<keyword evidence="5" id="KW-0106">Calcium</keyword>
<evidence type="ECO:0000256" key="5">
    <source>
        <dbReference type="RuleBase" id="RU003540"/>
    </source>
</evidence>
<dbReference type="InterPro" id="IPR037104">
    <property type="entry name" value="Annexin_sf"/>
</dbReference>
<dbReference type="Gene3D" id="3.40.50.300">
    <property type="entry name" value="P-loop containing nucleotide triphosphate hydrolases"/>
    <property type="match status" value="1"/>
</dbReference>
<name>A0A7N0RDQ8_KALFE</name>
<comment type="similarity">
    <text evidence="5">Belongs to the annexin family.</text>
</comment>
<feature type="compositionally biased region" description="Basic and acidic residues" evidence="6">
    <location>
        <begin position="1565"/>
        <end position="1579"/>
    </location>
</feature>
<dbReference type="Pfam" id="PF00931">
    <property type="entry name" value="NB-ARC"/>
    <property type="match status" value="1"/>
</dbReference>
<protein>
    <recommendedName>
        <fullName evidence="5">Annexin</fullName>
    </recommendedName>
</protein>
<dbReference type="InterPro" id="IPR001464">
    <property type="entry name" value="Annexin"/>
</dbReference>
<dbReference type="SUPFAM" id="SSF47874">
    <property type="entry name" value="Annexin"/>
    <property type="match status" value="2"/>
</dbReference>
<evidence type="ECO:0000259" key="9">
    <source>
        <dbReference type="Pfam" id="PF25019"/>
    </source>
</evidence>
<dbReference type="Pfam" id="PF23559">
    <property type="entry name" value="WHD_DRP"/>
    <property type="match status" value="1"/>
</dbReference>
<proteinExistence type="inferred from homology"/>
<evidence type="ECO:0000313" key="10">
    <source>
        <dbReference type="EnsemblPlants" id="Kaladp0008s0634.1.v1.1"/>
    </source>
</evidence>
<dbReference type="InterPro" id="IPR027417">
    <property type="entry name" value="P-loop_NTPase"/>
</dbReference>
<dbReference type="InterPro" id="IPR042197">
    <property type="entry name" value="Apaf_helical"/>
</dbReference>
<feature type="region of interest" description="Disordered" evidence="6">
    <location>
        <begin position="1565"/>
        <end position="1585"/>
    </location>
</feature>
<dbReference type="FunFam" id="1.10.220.10:FF:000001">
    <property type="entry name" value="Annexin"/>
    <property type="match status" value="1"/>
</dbReference>
<dbReference type="GO" id="GO:0043531">
    <property type="term" value="F:ADP binding"/>
    <property type="evidence" value="ECO:0007669"/>
    <property type="project" value="InterPro"/>
</dbReference>
<dbReference type="SUPFAM" id="SSF52058">
    <property type="entry name" value="L domain-like"/>
    <property type="match status" value="1"/>
</dbReference>
<dbReference type="SMART" id="SM00369">
    <property type="entry name" value="LRR_TYP"/>
    <property type="match status" value="2"/>
</dbReference>
<dbReference type="Gene3D" id="1.10.10.10">
    <property type="entry name" value="Winged helix-like DNA-binding domain superfamily/Winged helix DNA-binding domain"/>
    <property type="match status" value="1"/>
</dbReference>
<dbReference type="Gramene" id="Kaladp0008s0634.1.v1.1">
    <property type="protein sequence ID" value="Kaladp0008s0634.1.v1.1"/>
    <property type="gene ID" value="Kaladp0008s0634.v1.1"/>
</dbReference>
<evidence type="ECO:0000313" key="11">
    <source>
        <dbReference type="Proteomes" id="UP000594263"/>
    </source>
</evidence>
<keyword evidence="3" id="KW-0611">Plant defense</keyword>
<sequence length="1772" mass="199532">MSEFEVAEASGAGKGVVSAILSKKETQLNSVKALRRDAEEKLIENNVHAEEWAQKTRFAIYDADDFLDKTLADVPGSNEVRPNIINIIESSEYSTEDKIKSNVKDIVPAIHPCKKTIEEEPGKIIERLQSLAAQKDIFGLKEKTELSLFTIGRTTSISETFTIYGRSEDKHTIIRMLNSREGNDDAFRVIPIVGKSGIGKTTLACLVFHEYKGLNRSFGLPSWLGRLAQREDNRSSPYVFDVKGWICVSGEFDATHVTKSLLESITGQESKVNCSLKSLQHELKKQLQGKKYLIVLDDFWSNKSEDWDVLQTCFSVGALGSRVIITTRSTEVAQTVTTIPDFFYELDKLSRDESWFLFEKIVFQDENSCKKLTLTAIGLDIVSRCNGLPMSIKMIGQLLLLKGNDEIEWRSVLNNKIWENSKIIPSIWLSYYDLPSGVRKCFGYCSVFPKGYLFTMEEVTMLWIGEGLIDKFCEDNRYEDVARAYFSHLCSKLFFQESGSGGSEFVMHDLVRDLALYVSRGLCVNLHNVTVQSRRLSYVQGKEESLLSNMSGENVRHLRTFLPLRGNGFPKIGKGFYFNNELFGNLLSNVKLLHVLSLNGYAISKLPDSVGDMKLLRYLDLSWTNIDYLPKKVCQLYNLQILLLSGCRNLTRLPSEICNLVNLRHLHIDGTNLEEMPDGIGKMTNIQTLSNYVVGGGKSKQMREFKELLNLQGKFRISRLNNVEDAKDVAVAGFKKKEYIEELVLEWDPTTSARGTEVDDEKVLDAIDAHNNLKSLTIKGYGGKKLSDWIVGVGPSFTGTVSLSITDCSNCEALPSLGNLPFLKNLKIERLDRVESIGEEFYGDIHNPFQALEELHIDGMKVLKKWWFPKGDRLGFQMLQDVQIVRCPELTKISYCFPSLSQLLIESCYNLFKVKMRGEAEGGSSSTTARRHPFQSIRIFSCPKLVEIPISFAKSDSFEIENCERLHSVIRFQHGRKLTLRDDSVSIPAEAALEDCRDEVMEESAQKCFACGFGCKREVKKCSCKMGTIIVPEIVPPPADDCLRLKKALDGWGAEEEELIRVMGRRNATQRKQITEAYQDLYKESLLDRIDSELSGDFKKAVLLWVYDPAERDARLIRKALKATKQLVKQLEVLVEVACTTPPTHLSAVRKAYSLLFHCSIEQDIRSNVPSTPLQKLLVELVRSFLHDSGEVDTNLAISEAAELYKCIKARLFESGRFLSILSTRNIFQLRETFECYQRSFKNPIDQDIKSSGRADSEAVFSLMARCIHKPEMHFAEVIRKATVGLGTDEDSITRAVVTRAEVDMVKIKSAYAEMYKSTVESAVAGDTSGYYKAFLMTLLGFSDGTSGVQFRNSKVSVVEDGSVIQSSEVIDESVSLQEIHTICKTLIMPIKDAEIEPVYHSSESVQADGSHHPILDLTISEELGVSDAEPIDYHVEGVLKKQETHDLICPNCCSCITHRVILKTRKRVPKDTHPGAKQERIEIMPIKDAEIEPVYHSSESVQADGSHHPTLDSTISEELGVIYEGVDYDVEGLLKKQETHDLFCPNCYSCITHRVILRKRKRVPKDTHPSAMRDRIEDDTGTVDGALGESLTIRGEDTKSCEATKSDIDPATKKKGAINQVEVNTTILQTSEEKKSTETSSLTLEKHRFHSVGTDYLTTHAQLAEMHFAEVIRKATMGLGTDEDSITRAIVTRAEMQKATRYRRWCLNISGLPLPPTLIIAARNMLARAIVAIGHHRRWLLIGDLPLEIVLKLRLEQQALSFLNRVLLRFE</sequence>
<dbReference type="GO" id="GO:0005509">
    <property type="term" value="F:calcium ion binding"/>
    <property type="evidence" value="ECO:0007669"/>
    <property type="project" value="InterPro"/>
</dbReference>
<dbReference type="PANTHER" id="PTHR36766:SF40">
    <property type="entry name" value="DISEASE RESISTANCE PROTEIN RGA3"/>
    <property type="match status" value="1"/>
</dbReference>
<evidence type="ECO:0000256" key="4">
    <source>
        <dbReference type="ARBA" id="ARBA00023216"/>
    </source>
</evidence>
<dbReference type="InterPro" id="IPR036388">
    <property type="entry name" value="WH-like_DNA-bd_sf"/>
</dbReference>
<evidence type="ECO:0000259" key="8">
    <source>
        <dbReference type="Pfam" id="PF23559"/>
    </source>
</evidence>
<dbReference type="InterPro" id="IPR032675">
    <property type="entry name" value="LRR_dom_sf"/>
</dbReference>
<evidence type="ECO:0000259" key="7">
    <source>
        <dbReference type="Pfam" id="PF00931"/>
    </source>
</evidence>
<keyword evidence="11" id="KW-1185">Reference proteome</keyword>
<dbReference type="Pfam" id="PF00191">
    <property type="entry name" value="Annexin"/>
    <property type="match status" value="3"/>
</dbReference>
<dbReference type="PANTHER" id="PTHR36766">
    <property type="entry name" value="PLANT BROAD-SPECTRUM MILDEW RESISTANCE PROTEIN RPW8"/>
    <property type="match status" value="1"/>
</dbReference>
<dbReference type="Gene3D" id="1.10.8.430">
    <property type="entry name" value="Helical domain of apoptotic protease-activating factors"/>
    <property type="match status" value="1"/>
</dbReference>
<evidence type="ECO:0000256" key="1">
    <source>
        <dbReference type="ARBA" id="ARBA00022614"/>
    </source>
</evidence>
<evidence type="ECO:0000256" key="6">
    <source>
        <dbReference type="SAM" id="MobiDB-lite"/>
    </source>
</evidence>
<dbReference type="PROSITE" id="PS00223">
    <property type="entry name" value="ANNEXIN_1"/>
    <property type="match status" value="1"/>
</dbReference>
<comment type="domain">
    <text evidence="5">A pair of annexin repeats may form one binding site for calcium and phospholipid.</text>
</comment>
<dbReference type="InterPro" id="IPR058922">
    <property type="entry name" value="WHD_DRP"/>
</dbReference>
<dbReference type="SUPFAM" id="SSF52540">
    <property type="entry name" value="P-loop containing nucleoside triphosphate hydrolases"/>
    <property type="match status" value="1"/>
</dbReference>
<keyword evidence="1" id="KW-0433">Leucine-rich repeat</keyword>
<reference evidence="10" key="1">
    <citation type="submission" date="2021-01" db="UniProtKB">
        <authorList>
            <consortium name="EnsemblPlants"/>
        </authorList>
    </citation>
    <scope>IDENTIFICATION</scope>
</reference>
<dbReference type="GO" id="GO:0005544">
    <property type="term" value="F:calcium-dependent phospholipid binding"/>
    <property type="evidence" value="ECO:0007669"/>
    <property type="project" value="UniProtKB-KW"/>
</dbReference>
<feature type="domain" description="Disease resistance protein winged helix" evidence="8">
    <location>
        <begin position="447"/>
        <end position="515"/>
    </location>
</feature>
<evidence type="ECO:0000256" key="3">
    <source>
        <dbReference type="ARBA" id="ARBA00022821"/>
    </source>
</evidence>
<dbReference type="EnsemblPlants" id="Kaladp0008s0634.1.v1.1">
    <property type="protein sequence ID" value="Kaladp0008s0634.1.v1.1"/>
    <property type="gene ID" value="Kaladp0008s0634.v1.1"/>
</dbReference>
<dbReference type="InterPro" id="IPR003591">
    <property type="entry name" value="Leu-rich_rpt_typical-subtyp"/>
</dbReference>
<dbReference type="SMART" id="SM00335">
    <property type="entry name" value="ANX"/>
    <property type="match status" value="3"/>
</dbReference>
<dbReference type="Proteomes" id="UP000594263">
    <property type="component" value="Unplaced"/>
</dbReference>
<organism evidence="10 11">
    <name type="scientific">Kalanchoe fedtschenkoi</name>
    <name type="common">Lavender scallops</name>
    <name type="synonym">South American air plant</name>
    <dbReference type="NCBI Taxonomy" id="63787"/>
    <lineage>
        <taxon>Eukaryota</taxon>
        <taxon>Viridiplantae</taxon>
        <taxon>Streptophyta</taxon>
        <taxon>Embryophyta</taxon>
        <taxon>Tracheophyta</taxon>
        <taxon>Spermatophyta</taxon>
        <taxon>Magnoliopsida</taxon>
        <taxon>eudicotyledons</taxon>
        <taxon>Gunneridae</taxon>
        <taxon>Pentapetalae</taxon>
        <taxon>Saxifragales</taxon>
        <taxon>Crassulaceae</taxon>
        <taxon>Kalanchoe</taxon>
    </lineage>
</organism>
<evidence type="ECO:0000256" key="2">
    <source>
        <dbReference type="ARBA" id="ARBA00022737"/>
    </source>
</evidence>
<dbReference type="Pfam" id="PF25019">
    <property type="entry name" value="LRR_R13L1-DRL21"/>
    <property type="match status" value="1"/>
</dbReference>
<dbReference type="Gene3D" id="3.80.10.10">
    <property type="entry name" value="Ribonuclease Inhibitor"/>
    <property type="match status" value="1"/>
</dbReference>
<keyword evidence="2 5" id="KW-0677">Repeat</keyword>
<dbReference type="Gene3D" id="1.10.220.10">
    <property type="entry name" value="Annexin"/>
    <property type="match status" value="4"/>
</dbReference>
<dbReference type="GO" id="GO:0006952">
    <property type="term" value="P:defense response"/>
    <property type="evidence" value="ECO:0007669"/>
    <property type="project" value="UniProtKB-KW"/>
</dbReference>
<accession>A0A7N0RDQ8</accession>
<keyword evidence="4 5" id="KW-0041">Annexin</keyword>